<gene>
    <name evidence="12" type="ORF">WG68_15240</name>
</gene>
<evidence type="ECO:0000256" key="4">
    <source>
        <dbReference type="ARBA" id="ARBA00022679"/>
    </source>
</evidence>
<comment type="function">
    <text evidence="8">Catalyzes the formation of 5-methyl-uridine at position 1939 (m5U1939) in 23S rRNA.</text>
</comment>
<dbReference type="PROSITE" id="PS01230">
    <property type="entry name" value="TRMA_1"/>
    <property type="match status" value="1"/>
</dbReference>
<comment type="similarity">
    <text evidence="9">Belongs to the class I-like SAM-binding methyltransferase superfamily. RNA M5U methyltransferase family.</text>
</comment>
<comment type="catalytic activity">
    <reaction evidence="7">
        <text>uridine(1939) in 23S rRNA + S-adenosyl-L-methionine = 5-methyluridine(1939) in 23S rRNA + S-adenosyl-L-homocysteine + H(+)</text>
        <dbReference type="Rhea" id="RHEA:42908"/>
        <dbReference type="Rhea" id="RHEA-COMP:10278"/>
        <dbReference type="Rhea" id="RHEA-COMP:10279"/>
        <dbReference type="ChEBI" id="CHEBI:15378"/>
        <dbReference type="ChEBI" id="CHEBI:57856"/>
        <dbReference type="ChEBI" id="CHEBI:59789"/>
        <dbReference type="ChEBI" id="CHEBI:65315"/>
        <dbReference type="ChEBI" id="CHEBI:74447"/>
        <dbReference type="EC" id="2.1.1.190"/>
    </reaction>
</comment>
<dbReference type="InterPro" id="IPR012340">
    <property type="entry name" value="NA-bd_OB-fold"/>
</dbReference>
<dbReference type="Gene3D" id="2.40.50.140">
    <property type="entry name" value="Nucleic acid-binding proteins"/>
    <property type="match status" value="1"/>
</dbReference>
<evidence type="ECO:0000256" key="7">
    <source>
        <dbReference type="ARBA" id="ARBA00052756"/>
    </source>
</evidence>
<proteinExistence type="inferred from homology"/>
<dbReference type="OrthoDB" id="9804590at2"/>
<dbReference type="InterPro" id="IPR030391">
    <property type="entry name" value="MeTrfase_TrmA_CS"/>
</dbReference>
<dbReference type="NCBIfam" id="TIGR00479">
    <property type="entry name" value="rumA"/>
    <property type="match status" value="1"/>
</dbReference>
<evidence type="ECO:0000313" key="13">
    <source>
        <dbReference type="Proteomes" id="UP000034228"/>
    </source>
</evidence>
<dbReference type="Pfam" id="PF05958">
    <property type="entry name" value="tRNA_U5-meth_tr"/>
    <property type="match status" value="2"/>
</dbReference>
<dbReference type="NCBIfam" id="NF009639">
    <property type="entry name" value="PRK13168.1"/>
    <property type="match status" value="1"/>
</dbReference>
<dbReference type="InterPro" id="IPR030390">
    <property type="entry name" value="MeTrfase_TrmA_AS"/>
</dbReference>
<dbReference type="GO" id="GO:0070475">
    <property type="term" value="P:rRNA base methylation"/>
    <property type="evidence" value="ECO:0007669"/>
    <property type="project" value="TreeGrafter"/>
</dbReference>
<dbReference type="Gene3D" id="3.40.50.150">
    <property type="entry name" value="Vaccinia Virus protein VP39"/>
    <property type="match status" value="1"/>
</dbReference>
<dbReference type="SUPFAM" id="SSF53335">
    <property type="entry name" value="S-adenosyl-L-methionine-dependent methyltransferases"/>
    <property type="match status" value="1"/>
</dbReference>
<accession>A0A0M2V0L8</accession>
<feature type="binding site" evidence="9">
    <location>
        <position position="325"/>
    </location>
    <ligand>
        <name>S-adenosyl-L-methionine</name>
        <dbReference type="ChEBI" id="CHEBI:59789"/>
    </ligand>
</feature>
<keyword evidence="1" id="KW-0004">4Fe-4S</keyword>
<dbReference type="AlphaFoldDB" id="A0A0M2V0L8"/>
<dbReference type="SUPFAM" id="SSF50249">
    <property type="entry name" value="Nucleic acid-binding proteins"/>
    <property type="match status" value="1"/>
</dbReference>
<keyword evidence="4 9" id="KW-0808">Transferase</keyword>
<evidence type="ECO:0000256" key="2">
    <source>
        <dbReference type="ARBA" id="ARBA00022552"/>
    </source>
</evidence>
<dbReference type="STRING" id="336831.WG68_15240"/>
<keyword evidence="1" id="KW-0479">Metal-binding</keyword>
<dbReference type="PROSITE" id="PS51687">
    <property type="entry name" value="SAM_MT_RNA_M5U"/>
    <property type="match status" value="1"/>
</dbReference>
<reference evidence="12 13" key="1">
    <citation type="submission" date="2015-03" db="EMBL/GenBank/DDBJ databases">
        <title>Draft genome sequences of two protease-producing strains of Arsukibacterium isolated from two cold and alkaline environments.</title>
        <authorList>
            <person name="Lylloff J.E."/>
            <person name="Skov L.B."/>
            <person name="Jepsen M."/>
            <person name="Hallin P.F."/>
            <person name="Sorensen S.J."/>
            <person name="Stougaard P."/>
            <person name="Glaring M.A."/>
        </authorList>
    </citation>
    <scope>NUCLEOTIDE SEQUENCE [LARGE SCALE GENOMIC DNA]</scope>
    <source>
        <strain evidence="12 13">GCM72</strain>
    </source>
</reference>
<evidence type="ECO:0000256" key="6">
    <source>
        <dbReference type="ARBA" id="ARBA00023014"/>
    </source>
</evidence>
<dbReference type="InterPro" id="IPR029063">
    <property type="entry name" value="SAM-dependent_MTases_sf"/>
</dbReference>
<keyword evidence="2" id="KW-0698">rRNA processing</keyword>
<feature type="active site" evidence="10">
    <location>
        <position position="399"/>
    </location>
</feature>
<dbReference type="InterPro" id="IPR002792">
    <property type="entry name" value="TRAM_dom"/>
</dbReference>
<evidence type="ECO:0000256" key="5">
    <source>
        <dbReference type="ARBA" id="ARBA00022691"/>
    </source>
</evidence>
<feature type="binding site" evidence="9">
    <location>
        <position position="373"/>
    </location>
    <ligand>
        <name>S-adenosyl-L-methionine</name>
        <dbReference type="ChEBI" id="CHEBI:59789"/>
    </ligand>
</feature>
<dbReference type="Proteomes" id="UP000034228">
    <property type="component" value="Unassembled WGS sequence"/>
</dbReference>
<dbReference type="GO" id="GO:0070041">
    <property type="term" value="F:rRNA (uridine-C5-)-methyltransferase activity"/>
    <property type="evidence" value="ECO:0007669"/>
    <property type="project" value="TreeGrafter"/>
</dbReference>
<keyword evidence="6" id="KW-0411">Iron-sulfur</keyword>
<dbReference type="CDD" id="cd02440">
    <property type="entry name" value="AdoMet_MTases"/>
    <property type="match status" value="1"/>
</dbReference>
<protein>
    <submittedName>
        <fullName evidence="12">23S rRNA methyltransferase</fullName>
    </submittedName>
</protein>
<dbReference type="RefSeq" id="WP_046558586.1">
    <property type="nucleotide sequence ID" value="NZ_LAHO01000016.1"/>
</dbReference>
<dbReference type="FunFam" id="3.40.50.150:FF:000009">
    <property type="entry name" value="23S rRNA (Uracil(1939)-C(5))-methyltransferase RlmD"/>
    <property type="match status" value="1"/>
</dbReference>
<dbReference type="PATRIC" id="fig|336831.14.peg.11"/>
<keyword evidence="5 9" id="KW-0949">S-adenosyl-L-methionine</keyword>
<dbReference type="Pfam" id="PF01938">
    <property type="entry name" value="TRAM"/>
    <property type="match status" value="1"/>
</dbReference>
<dbReference type="EMBL" id="LAHO01000016">
    <property type="protein sequence ID" value="KKO44407.1"/>
    <property type="molecule type" value="Genomic_DNA"/>
</dbReference>
<dbReference type="PROSITE" id="PS01231">
    <property type="entry name" value="TRMA_2"/>
    <property type="match status" value="1"/>
</dbReference>
<keyword evidence="1" id="KW-0408">Iron</keyword>
<name>A0A0M2V0L8_9GAMM</name>
<feature type="binding site" evidence="9">
    <location>
        <position position="304"/>
    </location>
    <ligand>
        <name>S-adenosyl-L-methionine</name>
        <dbReference type="ChEBI" id="CHEBI:59789"/>
    </ligand>
</feature>
<dbReference type="PROSITE" id="PS50926">
    <property type="entry name" value="TRAM"/>
    <property type="match status" value="1"/>
</dbReference>
<feature type="binding site" evidence="9">
    <location>
        <position position="275"/>
    </location>
    <ligand>
        <name>S-adenosyl-L-methionine</name>
        <dbReference type="ChEBI" id="CHEBI:59789"/>
    </ligand>
</feature>
<evidence type="ECO:0000256" key="9">
    <source>
        <dbReference type="PROSITE-ProRule" id="PRU01024"/>
    </source>
</evidence>
<dbReference type="InterPro" id="IPR010280">
    <property type="entry name" value="U5_MeTrfase_fam"/>
</dbReference>
<evidence type="ECO:0000256" key="1">
    <source>
        <dbReference type="ARBA" id="ARBA00022485"/>
    </source>
</evidence>
<keyword evidence="3 9" id="KW-0489">Methyltransferase</keyword>
<evidence type="ECO:0000256" key="8">
    <source>
        <dbReference type="ARBA" id="ARBA00059995"/>
    </source>
</evidence>
<evidence type="ECO:0000313" key="12">
    <source>
        <dbReference type="EMBL" id="KKO44407.1"/>
    </source>
</evidence>
<evidence type="ECO:0000256" key="10">
    <source>
        <dbReference type="PROSITE-ProRule" id="PRU10015"/>
    </source>
</evidence>
<dbReference type="PANTHER" id="PTHR11061:SF49">
    <property type="entry name" value="23S RRNA (URACIL(1939)-C(5))-METHYLTRANSFERASE RLMD"/>
    <property type="match status" value="1"/>
</dbReference>
<dbReference type="Gene3D" id="2.40.50.1070">
    <property type="match status" value="1"/>
</dbReference>
<keyword evidence="13" id="KW-1185">Reference proteome</keyword>
<organism evidence="12 13">
    <name type="scientific">Arsukibacterium ikkense</name>
    <dbReference type="NCBI Taxonomy" id="336831"/>
    <lineage>
        <taxon>Bacteria</taxon>
        <taxon>Pseudomonadati</taxon>
        <taxon>Pseudomonadota</taxon>
        <taxon>Gammaproteobacteria</taxon>
        <taxon>Chromatiales</taxon>
        <taxon>Chromatiaceae</taxon>
        <taxon>Arsukibacterium</taxon>
    </lineage>
</organism>
<evidence type="ECO:0000256" key="3">
    <source>
        <dbReference type="ARBA" id="ARBA00022603"/>
    </source>
</evidence>
<dbReference type="PANTHER" id="PTHR11061">
    <property type="entry name" value="RNA M5U METHYLTRANSFERASE"/>
    <property type="match status" value="1"/>
</dbReference>
<sequence length="445" mass="48676">MVTLYKAKTKARVNKAILTLDIDSTDYEVNGLSRYQQKIAFVSGALSGEKVQVQVTADKAGYLKARTLRVLTAAPERQTPFCPHFSQCGGCQLQYLSTEQQQLLKQQGVDQLIRHQTGLGALPWQPMLSGPALHYRRKARLGVWYDKKTRLLSVGFRAEGSKNISAINQCSMLRPELAAAWQLLPPLIKALPEPGAVTHLELFSAGTQPYVVVRHVKPLSPAQQQGFSQAWPDAYFLGDDGSGSLQAWQADTPVPAYTLTEQDLQLQFQPGDFIQVNEAVNQQLVSQALAWLDVDANDVILDLYAGIGNFSLALARHAKAVQGIEGVAKMVQQAATNAQLNGLTNASFAQADLHLPWPDAPWRQQHYTKVLLDPARAGAQGAIEQVAALKAAQILYVSCNAATFARDAKVLLANGYQLQKLAGVDMFPHTSHLELMALFSKAVKK</sequence>
<feature type="domain" description="TRAM" evidence="11">
    <location>
        <begin position="10"/>
        <end position="69"/>
    </location>
</feature>
<feature type="active site" description="Nucleophile" evidence="9">
    <location>
        <position position="399"/>
    </location>
</feature>
<dbReference type="GO" id="GO:0051539">
    <property type="term" value="F:4 iron, 4 sulfur cluster binding"/>
    <property type="evidence" value="ECO:0007669"/>
    <property type="project" value="UniProtKB-KW"/>
</dbReference>
<comment type="caution">
    <text evidence="12">The sequence shown here is derived from an EMBL/GenBank/DDBJ whole genome shotgun (WGS) entry which is preliminary data.</text>
</comment>
<evidence type="ECO:0000259" key="11">
    <source>
        <dbReference type="PROSITE" id="PS50926"/>
    </source>
</evidence>